<feature type="transmembrane region" description="Helical" evidence="1">
    <location>
        <begin position="17"/>
        <end position="37"/>
    </location>
</feature>
<dbReference type="OMA" id="VFHNIGQ"/>
<reference evidence="2 4" key="1">
    <citation type="submission" date="2016-08" db="EMBL/GenBank/DDBJ databases">
        <title>A novel genetic cassette of butanologenic Thermoanaerobacterium thermosaccharolyticum that directly convert cellulose to butanol.</title>
        <authorList>
            <person name="Li T."/>
            <person name="He J."/>
        </authorList>
    </citation>
    <scope>NUCLEOTIDE SEQUENCE [LARGE SCALE GENOMIC DNA]</scope>
    <source>
        <strain evidence="2 4">TG57</strain>
    </source>
</reference>
<accession>A0A231VN63</accession>
<protein>
    <submittedName>
        <fullName evidence="3">Heptaprenyl diphosphate synthase</fullName>
    </submittedName>
</protein>
<dbReference type="Proteomes" id="UP000215301">
    <property type="component" value="Unassembled WGS sequence"/>
</dbReference>
<evidence type="ECO:0000313" key="4">
    <source>
        <dbReference type="Proteomes" id="UP000214975"/>
    </source>
</evidence>
<dbReference type="EMBL" id="NKHD01000004">
    <property type="protein sequence ID" value="OXT09401.1"/>
    <property type="molecule type" value="Genomic_DNA"/>
</dbReference>
<dbReference type="InterPro" id="IPR010898">
    <property type="entry name" value="Hpre_diP_synth_I"/>
</dbReference>
<dbReference type="AlphaFoldDB" id="A0A231VN63"/>
<dbReference type="Gene3D" id="1.10.1760.20">
    <property type="match status" value="1"/>
</dbReference>
<feature type="transmembrane region" description="Helical" evidence="1">
    <location>
        <begin position="85"/>
        <end position="105"/>
    </location>
</feature>
<keyword evidence="1" id="KW-1133">Transmembrane helix</keyword>
<keyword evidence="1" id="KW-0472">Membrane</keyword>
<dbReference type="GeneID" id="93863916"/>
<proteinExistence type="predicted"/>
<dbReference type="Proteomes" id="UP000214975">
    <property type="component" value="Chromosome"/>
</dbReference>
<keyword evidence="1" id="KW-0812">Transmembrane</keyword>
<feature type="transmembrane region" description="Helical" evidence="1">
    <location>
        <begin position="49"/>
        <end position="73"/>
    </location>
</feature>
<dbReference type="Pfam" id="PF07456">
    <property type="entry name" value="Hpre_diP_synt_I"/>
    <property type="match status" value="1"/>
</dbReference>
<organism evidence="3 5">
    <name type="scientific">Thermoanaerobacterium thermosaccharolyticum</name>
    <name type="common">Clostridium thermosaccharolyticum</name>
    <dbReference type="NCBI Taxonomy" id="1517"/>
    <lineage>
        <taxon>Bacteria</taxon>
        <taxon>Bacillati</taxon>
        <taxon>Bacillota</taxon>
        <taxon>Clostridia</taxon>
        <taxon>Thermoanaerobacterales</taxon>
        <taxon>Thermoanaerobacteraceae</taxon>
        <taxon>Thermoanaerobacterium</taxon>
    </lineage>
</organism>
<reference evidence="3 5" key="2">
    <citation type="submission" date="2017-06" db="EMBL/GenBank/DDBJ databases">
        <title>Isolation and characterization of a thermophilic and butanogenic Thermoanaerobacterium thermosaccharolyticum M5 capable of efficient degradation of hemicellulose.</title>
        <authorList>
            <person name="Xin F."/>
            <person name="Jiang Y."/>
        </authorList>
    </citation>
    <scope>NUCLEOTIDE SEQUENCE [LARGE SCALE GENOMIC DNA]</scope>
    <source>
        <strain evidence="3 5">M5</strain>
    </source>
</reference>
<evidence type="ECO:0000313" key="2">
    <source>
        <dbReference type="EMBL" id="AST58687.1"/>
    </source>
</evidence>
<gene>
    <name evidence="3" type="ORF">CE561_01490</name>
    <name evidence="2" type="ORF">Thert_02876</name>
</gene>
<dbReference type="EMBL" id="CP016893">
    <property type="protein sequence ID" value="AST58687.1"/>
    <property type="molecule type" value="Genomic_DNA"/>
</dbReference>
<name>A0A231VN63_THETR</name>
<feature type="transmembrane region" description="Helical" evidence="1">
    <location>
        <begin position="143"/>
        <end position="168"/>
    </location>
</feature>
<feature type="transmembrane region" description="Helical" evidence="1">
    <location>
        <begin position="112"/>
        <end position="137"/>
    </location>
</feature>
<dbReference type="RefSeq" id="WP_013297559.1">
    <property type="nucleotide sequence ID" value="NZ_CP016893.1"/>
</dbReference>
<dbReference type="InterPro" id="IPR014535">
    <property type="entry name" value="Hpre_diP_synt_I"/>
</dbReference>
<evidence type="ECO:0000256" key="1">
    <source>
        <dbReference type="SAM" id="Phobius"/>
    </source>
</evidence>
<sequence>MMCFIGLEGVKLSAKKIVYISMLVSQALVLNIIESFIPVPIPVPGIKIGLANIVTLVTILMFGFKESLIVVVLRTLLAQLLVGNITAFLFSVSGGILSACIMYIVYKRYSRYFSLVGVSVFGSVAHNVGQLFVASIVINNFLIFSYLPVLVMAGIIMGIFTGLVANFFRKYIKNIEYNSRW</sequence>
<evidence type="ECO:0000313" key="3">
    <source>
        <dbReference type="EMBL" id="OXT09401.1"/>
    </source>
</evidence>
<evidence type="ECO:0000313" key="5">
    <source>
        <dbReference type="Proteomes" id="UP000215301"/>
    </source>
</evidence>
<dbReference type="PIRSF" id="PIRSF027391">
    <property type="entry name" value="Hpre_diP_synt_I"/>
    <property type="match status" value="1"/>
</dbReference>